<evidence type="ECO:0000313" key="2">
    <source>
        <dbReference type="Proteomes" id="UP001428341"/>
    </source>
</evidence>
<dbReference type="EMBL" id="JBCGBO010000002">
    <property type="protein sequence ID" value="KAK9221616.1"/>
    <property type="molecule type" value="Genomic_DNA"/>
</dbReference>
<dbReference type="Proteomes" id="UP001428341">
    <property type="component" value="Unassembled WGS sequence"/>
</dbReference>
<reference evidence="1 2" key="1">
    <citation type="submission" date="2024-05" db="EMBL/GenBank/DDBJ databases">
        <title>Haplotype-resolved chromosome-level genome assembly of Huyou (Citrus changshanensis).</title>
        <authorList>
            <person name="Miao C."/>
            <person name="Chen W."/>
            <person name="Wu Y."/>
            <person name="Wang L."/>
            <person name="Zhao S."/>
            <person name="Grierson D."/>
            <person name="Xu C."/>
            <person name="Chen K."/>
        </authorList>
    </citation>
    <scope>NUCLEOTIDE SEQUENCE [LARGE SCALE GENOMIC DNA]</scope>
    <source>
        <strain evidence="1">01-14</strain>
        <tissue evidence="1">Leaf</tissue>
    </source>
</reference>
<dbReference type="AlphaFoldDB" id="A0AAP0MTD2"/>
<evidence type="ECO:0000313" key="1">
    <source>
        <dbReference type="EMBL" id="KAK9221616.1"/>
    </source>
</evidence>
<name>A0AAP0MTD2_9ROSI</name>
<protein>
    <submittedName>
        <fullName evidence="1">Uncharacterized protein</fullName>
    </submittedName>
</protein>
<accession>A0AAP0MTD2</accession>
<keyword evidence="2" id="KW-1185">Reference proteome</keyword>
<proteinExistence type="predicted"/>
<gene>
    <name evidence="1" type="ORF">WN944_010043</name>
</gene>
<comment type="caution">
    <text evidence="1">The sequence shown here is derived from an EMBL/GenBank/DDBJ whole genome shotgun (WGS) entry which is preliminary data.</text>
</comment>
<sequence>MTTAFVLTGLSIRAHDLNMSPRVHWSSRNKIVLFKPRLIGNRGLISRRTCCTPAVRRYFSVSFGSLFVFVTS</sequence>
<organism evidence="1 2">
    <name type="scientific">Citrus x changshan-huyou</name>
    <dbReference type="NCBI Taxonomy" id="2935761"/>
    <lineage>
        <taxon>Eukaryota</taxon>
        <taxon>Viridiplantae</taxon>
        <taxon>Streptophyta</taxon>
        <taxon>Embryophyta</taxon>
        <taxon>Tracheophyta</taxon>
        <taxon>Spermatophyta</taxon>
        <taxon>Magnoliopsida</taxon>
        <taxon>eudicotyledons</taxon>
        <taxon>Gunneridae</taxon>
        <taxon>Pentapetalae</taxon>
        <taxon>rosids</taxon>
        <taxon>malvids</taxon>
        <taxon>Sapindales</taxon>
        <taxon>Rutaceae</taxon>
        <taxon>Aurantioideae</taxon>
        <taxon>Citrus</taxon>
    </lineage>
</organism>